<dbReference type="EMBL" id="KZ293699">
    <property type="protein sequence ID" value="PBK84291.1"/>
    <property type="molecule type" value="Genomic_DNA"/>
</dbReference>
<evidence type="ECO:0000313" key="2">
    <source>
        <dbReference type="Proteomes" id="UP000217790"/>
    </source>
</evidence>
<protein>
    <submittedName>
        <fullName evidence="1">Uncharacterized protein</fullName>
    </submittedName>
</protein>
<proteinExistence type="predicted"/>
<accession>A0A2H3CMK3</accession>
<evidence type="ECO:0000313" key="1">
    <source>
        <dbReference type="EMBL" id="PBK84291.1"/>
    </source>
</evidence>
<reference evidence="2" key="1">
    <citation type="journal article" date="2017" name="Nat. Ecol. Evol.">
        <title>Genome expansion and lineage-specific genetic innovations in the forest pathogenic fungi Armillaria.</title>
        <authorList>
            <person name="Sipos G."/>
            <person name="Prasanna A.N."/>
            <person name="Walter M.C."/>
            <person name="O'Connor E."/>
            <person name="Balint B."/>
            <person name="Krizsan K."/>
            <person name="Kiss B."/>
            <person name="Hess J."/>
            <person name="Varga T."/>
            <person name="Slot J."/>
            <person name="Riley R."/>
            <person name="Boka B."/>
            <person name="Rigling D."/>
            <person name="Barry K."/>
            <person name="Lee J."/>
            <person name="Mihaltcheva S."/>
            <person name="LaButti K."/>
            <person name="Lipzen A."/>
            <person name="Waldron R."/>
            <person name="Moloney N.M."/>
            <person name="Sperisen C."/>
            <person name="Kredics L."/>
            <person name="Vagvoelgyi C."/>
            <person name="Patrignani A."/>
            <person name="Fitzpatrick D."/>
            <person name="Nagy I."/>
            <person name="Doyle S."/>
            <person name="Anderson J.B."/>
            <person name="Grigoriev I.V."/>
            <person name="Gueldener U."/>
            <person name="Muensterkoetter M."/>
            <person name="Nagy L.G."/>
        </authorList>
    </citation>
    <scope>NUCLEOTIDE SEQUENCE [LARGE SCALE GENOMIC DNA]</scope>
    <source>
        <strain evidence="2">Ar21-2</strain>
    </source>
</reference>
<dbReference type="Proteomes" id="UP000217790">
    <property type="component" value="Unassembled WGS sequence"/>
</dbReference>
<name>A0A2H3CMK3_ARMGA</name>
<gene>
    <name evidence="1" type="ORF">ARMGADRAFT_1037224</name>
</gene>
<keyword evidence="2" id="KW-1185">Reference proteome</keyword>
<dbReference type="AlphaFoldDB" id="A0A2H3CMK3"/>
<dbReference type="InParanoid" id="A0A2H3CMK3"/>
<dbReference type="OrthoDB" id="2686745at2759"/>
<sequence>MPCNVNIPPPAITHCTAFLLTTTLRLPAISMHMSWDMVIASFATTIPMDKSTPTAILQPHKGSEQIHLVMKGKIVKPKGSITREYHWEDVGLEEDELESIKQFVKYLIRKYLDTRVSWVKNKSKQKASIEKIQKKVLDSFPILGQYIDCWPVLDVMKTYLKYTSETFCKTCKTGSSASSNAAPGGACPFDSGGSLSDDNASGVSPRTKVQFNEKHEYIGQGGSWVKP</sequence>
<organism evidence="1 2">
    <name type="scientific">Armillaria gallica</name>
    <name type="common">Bulbous honey fungus</name>
    <name type="synonym">Armillaria bulbosa</name>
    <dbReference type="NCBI Taxonomy" id="47427"/>
    <lineage>
        <taxon>Eukaryota</taxon>
        <taxon>Fungi</taxon>
        <taxon>Dikarya</taxon>
        <taxon>Basidiomycota</taxon>
        <taxon>Agaricomycotina</taxon>
        <taxon>Agaricomycetes</taxon>
        <taxon>Agaricomycetidae</taxon>
        <taxon>Agaricales</taxon>
        <taxon>Marasmiineae</taxon>
        <taxon>Physalacriaceae</taxon>
        <taxon>Armillaria</taxon>
    </lineage>
</organism>